<dbReference type="InterPro" id="IPR017972">
    <property type="entry name" value="Cyt_P450_CS"/>
</dbReference>
<name>A0ABV3G5P6_9NOCA</name>
<dbReference type="PANTHER" id="PTHR46696">
    <property type="entry name" value="P450, PUTATIVE (EUROFUNG)-RELATED"/>
    <property type="match status" value="1"/>
</dbReference>
<evidence type="ECO:0000256" key="2">
    <source>
        <dbReference type="ARBA" id="ARBA00022617"/>
    </source>
</evidence>
<comment type="similarity">
    <text evidence="1">Belongs to the cytochrome P450 family.</text>
</comment>
<dbReference type="PRINTS" id="PR00359">
    <property type="entry name" value="BP450"/>
</dbReference>
<evidence type="ECO:0000256" key="5">
    <source>
        <dbReference type="ARBA" id="ARBA00023004"/>
    </source>
</evidence>
<evidence type="ECO:0000313" key="8">
    <source>
        <dbReference type="Proteomes" id="UP001551695"/>
    </source>
</evidence>
<dbReference type="SUPFAM" id="SSF48264">
    <property type="entry name" value="Cytochrome P450"/>
    <property type="match status" value="1"/>
</dbReference>
<accession>A0ABV3G5P6</accession>
<evidence type="ECO:0000256" key="6">
    <source>
        <dbReference type="ARBA" id="ARBA00023033"/>
    </source>
</evidence>
<keyword evidence="2" id="KW-0349">Heme</keyword>
<dbReference type="InterPro" id="IPR036396">
    <property type="entry name" value="Cyt_P450_sf"/>
</dbReference>
<keyword evidence="5" id="KW-0408">Iron</keyword>
<dbReference type="RefSeq" id="WP_357789941.1">
    <property type="nucleotide sequence ID" value="NZ_JBFAKC010000025.1"/>
</dbReference>
<dbReference type="InterPro" id="IPR002397">
    <property type="entry name" value="Cyt_P450_B"/>
</dbReference>
<keyword evidence="4" id="KW-0560">Oxidoreductase</keyword>
<organism evidence="7 8">
    <name type="scientific">Nocardia aurea</name>
    <dbReference type="NCBI Taxonomy" id="2144174"/>
    <lineage>
        <taxon>Bacteria</taxon>
        <taxon>Bacillati</taxon>
        <taxon>Actinomycetota</taxon>
        <taxon>Actinomycetes</taxon>
        <taxon>Mycobacteriales</taxon>
        <taxon>Nocardiaceae</taxon>
        <taxon>Nocardia</taxon>
    </lineage>
</organism>
<dbReference type="EMBL" id="JBFAKC010000025">
    <property type="protein sequence ID" value="MEV0712726.1"/>
    <property type="molecule type" value="Genomic_DNA"/>
</dbReference>
<evidence type="ECO:0000256" key="1">
    <source>
        <dbReference type="ARBA" id="ARBA00010617"/>
    </source>
</evidence>
<evidence type="ECO:0000256" key="4">
    <source>
        <dbReference type="ARBA" id="ARBA00023002"/>
    </source>
</evidence>
<dbReference type="PANTHER" id="PTHR46696:SF1">
    <property type="entry name" value="CYTOCHROME P450 YJIB-RELATED"/>
    <property type="match status" value="1"/>
</dbReference>
<dbReference type="Gene3D" id="1.10.630.10">
    <property type="entry name" value="Cytochrome P450"/>
    <property type="match status" value="1"/>
</dbReference>
<dbReference type="Proteomes" id="UP001551695">
    <property type="component" value="Unassembled WGS sequence"/>
</dbReference>
<dbReference type="PROSITE" id="PS00086">
    <property type="entry name" value="CYTOCHROME_P450"/>
    <property type="match status" value="1"/>
</dbReference>
<evidence type="ECO:0000313" key="7">
    <source>
        <dbReference type="EMBL" id="MEV0712726.1"/>
    </source>
</evidence>
<keyword evidence="3" id="KW-0479">Metal-binding</keyword>
<protein>
    <submittedName>
        <fullName evidence="7">Cytochrome P450</fullName>
    </submittedName>
</protein>
<proteinExistence type="inferred from homology"/>
<keyword evidence="6" id="KW-0503">Monooxygenase</keyword>
<comment type="caution">
    <text evidence="7">The sequence shown here is derived from an EMBL/GenBank/DDBJ whole genome shotgun (WGS) entry which is preliminary data.</text>
</comment>
<evidence type="ECO:0000256" key="3">
    <source>
        <dbReference type="ARBA" id="ARBA00022723"/>
    </source>
</evidence>
<reference evidence="7 8" key="1">
    <citation type="submission" date="2024-06" db="EMBL/GenBank/DDBJ databases">
        <title>The Natural Products Discovery Center: Release of the First 8490 Sequenced Strains for Exploring Actinobacteria Biosynthetic Diversity.</title>
        <authorList>
            <person name="Kalkreuter E."/>
            <person name="Kautsar S.A."/>
            <person name="Yang D."/>
            <person name="Bader C.D."/>
            <person name="Teijaro C.N."/>
            <person name="Fluegel L."/>
            <person name="Davis C.M."/>
            <person name="Simpson J.R."/>
            <person name="Lauterbach L."/>
            <person name="Steele A.D."/>
            <person name="Gui C."/>
            <person name="Meng S."/>
            <person name="Li G."/>
            <person name="Viehrig K."/>
            <person name="Ye F."/>
            <person name="Su P."/>
            <person name="Kiefer A.F."/>
            <person name="Nichols A."/>
            <person name="Cepeda A.J."/>
            <person name="Yan W."/>
            <person name="Fan B."/>
            <person name="Jiang Y."/>
            <person name="Adhikari A."/>
            <person name="Zheng C.-J."/>
            <person name="Schuster L."/>
            <person name="Cowan T.M."/>
            <person name="Smanski M.J."/>
            <person name="Chevrette M.G."/>
            <person name="De Carvalho L.P.S."/>
            <person name="Shen B."/>
        </authorList>
    </citation>
    <scope>NUCLEOTIDE SEQUENCE [LARGE SCALE GENOMIC DNA]</scope>
    <source>
        <strain evidence="7 8">NPDC050403</strain>
    </source>
</reference>
<gene>
    <name evidence="7" type="ORF">AB0I48_34755</name>
</gene>
<keyword evidence="8" id="KW-1185">Reference proteome</keyword>
<sequence>MATLVIGWGRAVQILHDSERFRADPSRWQATMDPRCPVLPMMGARDNTLRSDGSTHAQFRQATNAALAGVDLHELHAVVAGHGHDLVAAVAADGAMDLVADYAGPLAFRTINTMMGCPPEIGGELARGFAMMFEADTDPREVDAVVDGALGALIDLKRAHPGRDIPTRLIEHADRMSERQLREQALTMYAAGIEPWQHLVTNAVLLMMTDRRFGDQVISGACTTDDAVNEVLFRNPPLANLCVRYPSRPVLLDGVTLPADQPVLIGMAACNTDPRFNHPPDASGYIAYTGNASHLSFSAGPHNCPARTIAYQCAADAINELLDRLPDLRLACRPDELVWRTGPFHHALEHLPVVFTPASPRVHR</sequence>